<dbReference type="GO" id="GO:0003697">
    <property type="term" value="F:single-stranded DNA binding"/>
    <property type="evidence" value="ECO:0007669"/>
    <property type="project" value="InterPro"/>
</dbReference>
<dbReference type="RefSeq" id="XP_023466104.1">
    <property type="nucleotide sequence ID" value="XM_023608740.1"/>
</dbReference>
<dbReference type="InterPro" id="IPR012340">
    <property type="entry name" value="NA-bd_OB-fold"/>
</dbReference>
<keyword evidence="7" id="KW-0539">Nucleus</keyword>
<keyword evidence="6" id="KW-0862">Zinc</keyword>
<dbReference type="GO" id="GO:0006270">
    <property type="term" value="P:DNA replication initiation"/>
    <property type="evidence" value="ECO:0007669"/>
    <property type="project" value="InterPro"/>
</dbReference>
<keyword evidence="12" id="KW-1185">Reference proteome</keyword>
<dbReference type="GO" id="GO:0043596">
    <property type="term" value="C:nuclear replication fork"/>
    <property type="evidence" value="ECO:0007669"/>
    <property type="project" value="TreeGrafter"/>
</dbReference>
<dbReference type="PANTHER" id="PTHR13454:SF11">
    <property type="entry name" value="PROTEIN MCM10 HOMOLOG"/>
    <property type="match status" value="1"/>
</dbReference>
<feature type="region of interest" description="Disordered" evidence="8">
    <location>
        <begin position="331"/>
        <end position="369"/>
    </location>
</feature>
<dbReference type="GeneID" id="35439730"/>
<evidence type="ECO:0000256" key="8">
    <source>
        <dbReference type="SAM" id="MobiDB-lite"/>
    </source>
</evidence>
<evidence type="ECO:0000256" key="4">
    <source>
        <dbReference type="ARBA" id="ARBA00022723"/>
    </source>
</evidence>
<feature type="compositionally biased region" description="Basic residues" evidence="8">
    <location>
        <begin position="359"/>
        <end position="369"/>
    </location>
</feature>
<dbReference type="STRING" id="1340429.A0A2G4SVG5"/>
<proteinExistence type="inferred from homology"/>
<evidence type="ECO:0000256" key="2">
    <source>
        <dbReference type="ARBA" id="ARBA00009679"/>
    </source>
</evidence>
<evidence type="ECO:0000313" key="12">
    <source>
        <dbReference type="Proteomes" id="UP000242254"/>
    </source>
</evidence>
<reference evidence="11 12" key="1">
    <citation type="journal article" date="2016" name="Proc. Natl. Acad. Sci. U.S.A.">
        <title>Lipid metabolic changes in an early divergent fungus govern the establishment of a mutualistic symbiosis with endobacteria.</title>
        <authorList>
            <person name="Lastovetsky O.A."/>
            <person name="Gaspar M.L."/>
            <person name="Mondo S.J."/>
            <person name="LaButti K.M."/>
            <person name="Sandor L."/>
            <person name="Grigoriev I.V."/>
            <person name="Henry S.A."/>
            <person name="Pawlowska T.E."/>
        </authorList>
    </citation>
    <scope>NUCLEOTIDE SEQUENCE [LARGE SCALE GENOMIC DNA]</scope>
    <source>
        <strain evidence="11 12">ATCC 52813</strain>
    </source>
</reference>
<dbReference type="GO" id="GO:0003688">
    <property type="term" value="F:DNA replication origin binding"/>
    <property type="evidence" value="ECO:0007669"/>
    <property type="project" value="TreeGrafter"/>
</dbReference>
<dbReference type="Gene3D" id="2.40.50.140">
    <property type="entry name" value="Nucleic acid-binding proteins"/>
    <property type="match status" value="1"/>
</dbReference>
<dbReference type="InterPro" id="IPR055065">
    <property type="entry name" value="OB_MCM10"/>
</dbReference>
<evidence type="ECO:0000259" key="10">
    <source>
        <dbReference type="Pfam" id="PF22379"/>
    </source>
</evidence>
<dbReference type="Proteomes" id="UP000242254">
    <property type="component" value="Unassembled WGS sequence"/>
</dbReference>
<organism evidence="11 12">
    <name type="scientific">Rhizopus microsporus ATCC 52813</name>
    <dbReference type="NCBI Taxonomy" id="1340429"/>
    <lineage>
        <taxon>Eukaryota</taxon>
        <taxon>Fungi</taxon>
        <taxon>Fungi incertae sedis</taxon>
        <taxon>Mucoromycota</taxon>
        <taxon>Mucoromycotina</taxon>
        <taxon>Mucoromycetes</taxon>
        <taxon>Mucorales</taxon>
        <taxon>Mucorineae</taxon>
        <taxon>Rhizopodaceae</taxon>
        <taxon>Rhizopus</taxon>
    </lineage>
</organism>
<sequence length="369" mass="42357">MSDDLLKELHEEIKKEQESDITPVKSQTIDMDYRTGFRLKRRLVSEINCQKGLQNVRFIPLSQVHPYIAEFHTIRVGIKPSKDWATTGVIDQYFPQDSFCVVRITDLRGEHVHVYITGKAYKQYERAIGMGSILVLKRPESLCPPDTGKAAALHVDQVQQMWVMGQSLDLKQCQGYTKKEQRCQEWIDIRQGEYCNEHLMKICSYSKNGRMELASGDTGFDIRWTTVIKKSDGSVSYQAMKKPEQVQSSTQSAKKALAYYIRGIGLVTITGEQFKKKPKKESDGMDKTAIEQILKGRYDPGAQMIRKLKGIKEEEPEHLLSKEALVKMGIGNGTPLTKEEEEKKKRTFDELKNATKRQETKKKPRYIEL</sequence>
<protein>
    <submittedName>
        <fullName evidence="11">Uncharacterized protein</fullName>
    </submittedName>
</protein>
<gene>
    <name evidence="11" type="ORF">RHIMIDRAFT_237327</name>
</gene>
<evidence type="ECO:0000256" key="7">
    <source>
        <dbReference type="ARBA" id="ARBA00023242"/>
    </source>
</evidence>
<keyword evidence="4" id="KW-0479">Metal-binding</keyword>
<evidence type="ECO:0000256" key="5">
    <source>
        <dbReference type="ARBA" id="ARBA00022771"/>
    </source>
</evidence>
<evidence type="ECO:0000256" key="3">
    <source>
        <dbReference type="ARBA" id="ARBA00022705"/>
    </source>
</evidence>
<evidence type="ECO:0000259" key="9">
    <source>
        <dbReference type="Pfam" id="PF09329"/>
    </source>
</evidence>
<feature type="domain" description="MCM10 OB-fold" evidence="10">
    <location>
        <begin position="36"/>
        <end position="161"/>
    </location>
</feature>
<comment type="similarity">
    <text evidence="2">Belongs to the MCM10 family.</text>
</comment>
<name>A0A2G4SVG5_RHIZD</name>
<dbReference type="Pfam" id="PF09329">
    <property type="entry name" value="zf-primase"/>
    <property type="match status" value="1"/>
</dbReference>
<keyword evidence="3" id="KW-0235">DNA replication</keyword>
<feature type="compositionally biased region" description="Basic and acidic residues" evidence="8">
    <location>
        <begin position="337"/>
        <end position="358"/>
    </location>
</feature>
<dbReference type="EMBL" id="KZ303849">
    <property type="protein sequence ID" value="PHZ12396.1"/>
    <property type="molecule type" value="Genomic_DNA"/>
</dbReference>
<dbReference type="AlphaFoldDB" id="A0A2G4SVG5"/>
<feature type="domain" description="Zinc finger Mcm10/DnaG-type" evidence="9">
    <location>
        <begin position="165"/>
        <end position="210"/>
    </location>
</feature>
<dbReference type="Pfam" id="PF22379">
    <property type="entry name" value="OB_MCM10"/>
    <property type="match status" value="1"/>
</dbReference>
<dbReference type="InterPro" id="IPR015408">
    <property type="entry name" value="Znf_Mcm10/DnaG"/>
</dbReference>
<evidence type="ECO:0000313" key="11">
    <source>
        <dbReference type="EMBL" id="PHZ12396.1"/>
    </source>
</evidence>
<comment type="subcellular location">
    <subcellularLocation>
        <location evidence="1">Nucleus</location>
    </subcellularLocation>
</comment>
<accession>A0A2G4SVG5</accession>
<evidence type="ECO:0000256" key="1">
    <source>
        <dbReference type="ARBA" id="ARBA00004123"/>
    </source>
</evidence>
<keyword evidence="5" id="KW-0863">Zinc-finger</keyword>
<dbReference type="GO" id="GO:0008270">
    <property type="term" value="F:zinc ion binding"/>
    <property type="evidence" value="ECO:0007669"/>
    <property type="project" value="UniProtKB-KW"/>
</dbReference>
<dbReference type="InterPro" id="IPR040184">
    <property type="entry name" value="Mcm10"/>
</dbReference>
<dbReference type="PANTHER" id="PTHR13454">
    <property type="entry name" value="PROTEIN MCM10 HOMOLOG"/>
    <property type="match status" value="1"/>
</dbReference>
<evidence type="ECO:0000256" key="6">
    <source>
        <dbReference type="ARBA" id="ARBA00022833"/>
    </source>
</evidence>